<evidence type="ECO:0000313" key="3">
    <source>
        <dbReference type="EMBL" id="MBP2326847.1"/>
    </source>
</evidence>
<dbReference type="RefSeq" id="WP_209643870.1">
    <property type="nucleotide sequence ID" value="NZ_JAGINW010000001.1"/>
</dbReference>
<keyword evidence="4" id="KW-1185">Reference proteome</keyword>
<dbReference type="InterPro" id="IPR012341">
    <property type="entry name" value="6hp_glycosidase-like_sf"/>
</dbReference>
<feature type="domain" description="Putative glycogen debranching enzyme N-terminal" evidence="1">
    <location>
        <begin position="17"/>
        <end position="195"/>
    </location>
</feature>
<evidence type="ECO:0000259" key="2">
    <source>
        <dbReference type="Pfam" id="PF22422"/>
    </source>
</evidence>
<dbReference type="Gene3D" id="1.50.10.10">
    <property type="match status" value="1"/>
</dbReference>
<dbReference type="EMBL" id="JAGINW010000001">
    <property type="protein sequence ID" value="MBP2326847.1"/>
    <property type="molecule type" value="Genomic_DNA"/>
</dbReference>
<evidence type="ECO:0000259" key="1">
    <source>
        <dbReference type="Pfam" id="PF14742"/>
    </source>
</evidence>
<reference evidence="3 4" key="1">
    <citation type="submission" date="2021-03" db="EMBL/GenBank/DDBJ databases">
        <title>Sequencing the genomes of 1000 actinobacteria strains.</title>
        <authorList>
            <person name="Klenk H.-P."/>
        </authorList>
    </citation>
    <scope>NUCLEOTIDE SEQUENCE [LARGE SCALE GENOMIC DNA]</scope>
    <source>
        <strain evidence="3 4">DSM 46670</strain>
    </source>
</reference>
<dbReference type="Pfam" id="PF22422">
    <property type="entry name" value="MGH1-like_GH"/>
    <property type="match status" value="1"/>
</dbReference>
<dbReference type="Proteomes" id="UP001519332">
    <property type="component" value="Unassembled WGS sequence"/>
</dbReference>
<name>A0ABS4TR14_9PSEU</name>
<comment type="caution">
    <text evidence="3">The sequence shown here is derived from an EMBL/GenBank/DDBJ whole genome shotgun (WGS) entry which is preliminary data.</text>
</comment>
<dbReference type="InterPro" id="IPR054491">
    <property type="entry name" value="MGH1-like_GH"/>
</dbReference>
<dbReference type="InterPro" id="IPR032856">
    <property type="entry name" value="GDE_N_bis"/>
</dbReference>
<organism evidence="3 4">
    <name type="scientific">Kibdelosporangium banguiense</name>
    <dbReference type="NCBI Taxonomy" id="1365924"/>
    <lineage>
        <taxon>Bacteria</taxon>
        <taxon>Bacillati</taxon>
        <taxon>Actinomycetota</taxon>
        <taxon>Actinomycetes</taxon>
        <taxon>Pseudonocardiales</taxon>
        <taxon>Pseudonocardiaceae</taxon>
        <taxon>Kibdelosporangium</taxon>
    </lineage>
</organism>
<sequence>MTGPSSSLHALVTVLSAPSFVQSEPDGQVRAGGPQGWFTRDRRALSLFELAIQGADAVPVGRRHDDPAVAAFHAVIRESGAQWRDSTLRVRRDRQLFPAKLVEQLDITNHGAGQREFTVVLRLATDFAGVDDVKADRSVALVSPTVTDDLVRWQDRRGSVTVQTHPAGSVDVHDGVAQVRWMVVLGAGETWRLDVTAEPQMAPVGEFEPLPAGNPPLFRLKSASRAASINLADLRALLLADPLAPEDSYLAAGSPWYLTLFGRDTIWAARLLLPLGIDLAAGTLRTLARRQGTRDDPASEQQPGKIPHEVRAEGIDNGQVRLASLYYGTIDATPLWVCLLHEAWRAGLPAEQVRALLPNLVAAMAWITGPAADPDGDGMVEYVSSGTGGLTHQGWKDSHDAFMHKDGRHPLAPLALCEVQGYAYAAALAGAELASAFDLDGGPQWIEWADRLKKRFHEAFWVADEVGRYPAIALDADKNPVEGATSNMAHLLGTGLLDTDQASLIAARLAEPDLTTPFGLRTLSSSSKNYNPFSYHRGSIWPHDTAIAMIGLINEGHPGPATRLANGIIAATTHFGGHTPELYAVLDDFEKPLAYPAACMPQAWSAAATVRAALYLA</sequence>
<dbReference type="InterPro" id="IPR008928">
    <property type="entry name" value="6-hairpin_glycosidase_sf"/>
</dbReference>
<proteinExistence type="predicted"/>
<evidence type="ECO:0000313" key="4">
    <source>
        <dbReference type="Proteomes" id="UP001519332"/>
    </source>
</evidence>
<accession>A0ABS4TR14</accession>
<dbReference type="Pfam" id="PF14742">
    <property type="entry name" value="GDE_N_bis"/>
    <property type="match status" value="1"/>
</dbReference>
<feature type="domain" description="Mannosylglycerate hydrolase MGH1-like glycoside hydrolase" evidence="2">
    <location>
        <begin position="338"/>
        <end position="572"/>
    </location>
</feature>
<evidence type="ECO:0008006" key="5">
    <source>
        <dbReference type="Google" id="ProtNLM"/>
    </source>
</evidence>
<dbReference type="SUPFAM" id="SSF48208">
    <property type="entry name" value="Six-hairpin glycosidases"/>
    <property type="match status" value="1"/>
</dbReference>
<gene>
    <name evidence="3" type="ORF">JOF56_007232</name>
</gene>
<protein>
    <recommendedName>
        <fullName evidence="5">Amylo-alpha-1,6-glucosidase</fullName>
    </recommendedName>
</protein>